<comment type="caution">
    <text evidence="3">The sequence shown here is derived from an EMBL/GenBank/DDBJ whole genome shotgun (WGS) entry which is preliminary data.</text>
</comment>
<evidence type="ECO:0000256" key="1">
    <source>
        <dbReference type="ARBA" id="ARBA00023235"/>
    </source>
</evidence>
<reference evidence="3" key="1">
    <citation type="submission" date="2021-01" db="EMBL/GenBank/DDBJ databases">
        <title>Modified the classification status of verrucomicrobia.</title>
        <authorList>
            <person name="Feng X."/>
        </authorList>
    </citation>
    <scope>NUCLEOTIDE SEQUENCE</scope>
    <source>
        <strain evidence="3">5K15</strain>
    </source>
</reference>
<feature type="domain" description="Xylose isomerase-like TIM barrel" evidence="2">
    <location>
        <begin position="72"/>
        <end position="296"/>
    </location>
</feature>
<dbReference type="GO" id="GO:0016853">
    <property type="term" value="F:isomerase activity"/>
    <property type="evidence" value="ECO:0007669"/>
    <property type="project" value="UniProtKB-KW"/>
</dbReference>
<dbReference type="InterPro" id="IPR006311">
    <property type="entry name" value="TAT_signal"/>
</dbReference>
<dbReference type="Pfam" id="PF01261">
    <property type="entry name" value="AP_endonuc_2"/>
    <property type="match status" value="1"/>
</dbReference>
<dbReference type="PANTHER" id="PTHR43489:SF7">
    <property type="entry name" value="3-DEHYDRO-D-GULOSIDE 4-EPIMERASE-RELATED"/>
    <property type="match status" value="1"/>
</dbReference>
<keyword evidence="4" id="KW-1185">Reference proteome</keyword>
<proteinExistence type="predicted"/>
<gene>
    <name evidence="3" type="ORF">JIN83_02570</name>
</gene>
<accession>A0AAE2S9L5</accession>
<dbReference type="InterPro" id="IPR019546">
    <property type="entry name" value="TAT_signal_bac_arc"/>
</dbReference>
<dbReference type="InterPro" id="IPR036237">
    <property type="entry name" value="Xyl_isomerase-like_sf"/>
</dbReference>
<dbReference type="Gene3D" id="3.20.20.150">
    <property type="entry name" value="Divalent-metal-dependent TIM barrel enzymes"/>
    <property type="match status" value="1"/>
</dbReference>
<protein>
    <submittedName>
        <fullName evidence="3">Sugar phosphate isomerase/epimerase</fullName>
    </submittedName>
</protein>
<dbReference type="PROSITE" id="PS51318">
    <property type="entry name" value="TAT"/>
    <property type="match status" value="1"/>
</dbReference>
<evidence type="ECO:0000313" key="4">
    <source>
        <dbReference type="Proteomes" id="UP000634206"/>
    </source>
</evidence>
<dbReference type="NCBIfam" id="TIGR01409">
    <property type="entry name" value="TAT_signal_seq"/>
    <property type="match status" value="1"/>
</dbReference>
<dbReference type="EMBL" id="JAENIG010000001">
    <property type="protein sequence ID" value="MBK1853831.1"/>
    <property type="molecule type" value="Genomic_DNA"/>
</dbReference>
<evidence type="ECO:0000313" key="3">
    <source>
        <dbReference type="EMBL" id="MBK1853831.1"/>
    </source>
</evidence>
<organism evidence="3 4">
    <name type="scientific">Oceaniferula flava</name>
    <dbReference type="NCBI Taxonomy" id="2800421"/>
    <lineage>
        <taxon>Bacteria</taxon>
        <taxon>Pseudomonadati</taxon>
        <taxon>Verrucomicrobiota</taxon>
        <taxon>Verrucomicrobiia</taxon>
        <taxon>Verrucomicrobiales</taxon>
        <taxon>Verrucomicrobiaceae</taxon>
        <taxon>Oceaniferula</taxon>
    </lineage>
</organism>
<dbReference type="InterPro" id="IPR050417">
    <property type="entry name" value="Sugar_Epim/Isomerase"/>
</dbReference>
<dbReference type="Proteomes" id="UP000634206">
    <property type="component" value="Unassembled WGS sequence"/>
</dbReference>
<dbReference type="AlphaFoldDB" id="A0AAE2S9L5"/>
<dbReference type="InterPro" id="IPR013022">
    <property type="entry name" value="Xyl_isomerase-like_TIM-brl"/>
</dbReference>
<dbReference type="RefSeq" id="WP_309488432.1">
    <property type="nucleotide sequence ID" value="NZ_JAENIG010000001.1"/>
</dbReference>
<keyword evidence="1 3" id="KW-0413">Isomerase</keyword>
<dbReference type="SUPFAM" id="SSF51658">
    <property type="entry name" value="Xylose isomerase-like"/>
    <property type="match status" value="1"/>
</dbReference>
<evidence type="ECO:0000259" key="2">
    <source>
        <dbReference type="Pfam" id="PF01261"/>
    </source>
</evidence>
<dbReference type="PANTHER" id="PTHR43489">
    <property type="entry name" value="ISOMERASE"/>
    <property type="match status" value="1"/>
</dbReference>
<sequence>MATHYHDKTQHSSRRRFLKQATVGGLALSSLGSQLLGAAPKTSANVVASLDGRLFKTLKFGMIKGGSVLERFQMAKEAGFSGVELDVPGLPIEEANAASAATGITVDGAVGSSHWAIRHSDPDPAVRAKALEKLIKGIEETRAVGGSTILLVVGHGKDGSHEEVWERSIANIKLALPHAAKHGVTIVIENVWNHFCYDHQGDSNQTAELLAKYVDAFQSPFVGLQFDIGNHWKYGSMGDWIRLLGKRIVKLDVKGFSRQKNKFSKIGEGDIDFADVRKALVEINYHGWCAAEVGGGDLTRLKEISKNMDQAFGLTK</sequence>
<name>A0AAE2S9L5_9BACT</name>